<dbReference type="InterPro" id="IPR000835">
    <property type="entry name" value="HTH_MarR-typ"/>
</dbReference>
<dbReference type="Gene3D" id="1.10.10.10">
    <property type="entry name" value="Winged helix-like DNA-binding domain superfamily/Winged helix DNA-binding domain"/>
    <property type="match status" value="1"/>
</dbReference>
<dbReference type="EMBL" id="FPCG01000003">
    <property type="protein sequence ID" value="SFV21798.1"/>
    <property type="molecule type" value="Genomic_DNA"/>
</dbReference>
<dbReference type="InterPro" id="IPR039422">
    <property type="entry name" value="MarR/SlyA-like"/>
</dbReference>
<organism evidence="2 3">
    <name type="scientific">Micrococcus terreus</name>
    <dbReference type="NCBI Taxonomy" id="574650"/>
    <lineage>
        <taxon>Bacteria</taxon>
        <taxon>Bacillati</taxon>
        <taxon>Actinomycetota</taxon>
        <taxon>Actinomycetes</taxon>
        <taxon>Micrococcales</taxon>
        <taxon>Micrococcaceae</taxon>
        <taxon>Micrococcus</taxon>
    </lineage>
</organism>
<dbReference type="AlphaFoldDB" id="A0A1I7MIP2"/>
<dbReference type="GO" id="GO:0006950">
    <property type="term" value="P:response to stress"/>
    <property type="evidence" value="ECO:0007669"/>
    <property type="project" value="TreeGrafter"/>
</dbReference>
<dbReference type="SMART" id="SM00347">
    <property type="entry name" value="HTH_MARR"/>
    <property type="match status" value="1"/>
</dbReference>
<dbReference type="SUPFAM" id="SSF46785">
    <property type="entry name" value="Winged helix' DNA-binding domain"/>
    <property type="match status" value="1"/>
</dbReference>
<evidence type="ECO:0000313" key="2">
    <source>
        <dbReference type="EMBL" id="SFV21798.1"/>
    </source>
</evidence>
<dbReference type="PANTHER" id="PTHR33164">
    <property type="entry name" value="TRANSCRIPTIONAL REGULATOR, MARR FAMILY"/>
    <property type="match status" value="1"/>
</dbReference>
<dbReference type="InterPro" id="IPR036388">
    <property type="entry name" value="WH-like_DNA-bd_sf"/>
</dbReference>
<dbReference type="RefSeq" id="WP_177227835.1">
    <property type="nucleotide sequence ID" value="NZ_FPCG01000003.1"/>
</dbReference>
<proteinExistence type="predicted"/>
<evidence type="ECO:0000313" key="3">
    <source>
        <dbReference type="Proteomes" id="UP000198881"/>
    </source>
</evidence>
<dbReference type="GO" id="GO:0003677">
    <property type="term" value="F:DNA binding"/>
    <property type="evidence" value="ECO:0007669"/>
    <property type="project" value="UniProtKB-KW"/>
</dbReference>
<name>A0A1I7MIP2_9MICC</name>
<keyword evidence="3" id="KW-1185">Reference proteome</keyword>
<protein>
    <submittedName>
        <fullName evidence="2">DNA-binding transcriptional regulator, MarR family</fullName>
    </submittedName>
</protein>
<evidence type="ECO:0000259" key="1">
    <source>
        <dbReference type="PROSITE" id="PS50995"/>
    </source>
</evidence>
<reference evidence="2 3" key="1">
    <citation type="submission" date="2016-10" db="EMBL/GenBank/DDBJ databases">
        <authorList>
            <person name="de Groot N.N."/>
        </authorList>
    </citation>
    <scope>NUCLEOTIDE SEQUENCE [LARGE SCALE GENOMIC DNA]</scope>
    <source>
        <strain evidence="2 3">CGMCC 1.7054</strain>
    </source>
</reference>
<dbReference type="GO" id="GO:0003700">
    <property type="term" value="F:DNA-binding transcription factor activity"/>
    <property type="evidence" value="ECO:0007669"/>
    <property type="project" value="InterPro"/>
</dbReference>
<feature type="domain" description="HTH marR-type" evidence="1">
    <location>
        <begin position="24"/>
        <end position="152"/>
    </location>
</feature>
<gene>
    <name evidence="2" type="ORF">SAMN04487966_10347</name>
</gene>
<accession>A0A1I7MIP2</accession>
<sequence>MPLSPHTLDTPQPSALPPVTGFRSLALRRLLSRHGQLWQQQVSTELTSVQFGVLLCLGHSPEGLVQSELGARLHLDKATVTELVRRMGRRGLITVHRDPDDGRRRIVSLTTAGHGILTELHGPAVQVDRLLLAGLDAAEQRELDRLLTRALTAEDAAGRDQP</sequence>
<dbReference type="InterPro" id="IPR036390">
    <property type="entry name" value="WH_DNA-bd_sf"/>
</dbReference>
<dbReference type="Pfam" id="PF12802">
    <property type="entry name" value="MarR_2"/>
    <property type="match status" value="1"/>
</dbReference>
<keyword evidence="2" id="KW-0238">DNA-binding</keyword>
<dbReference type="PROSITE" id="PS50995">
    <property type="entry name" value="HTH_MARR_2"/>
    <property type="match status" value="1"/>
</dbReference>
<dbReference type="PANTHER" id="PTHR33164:SF95">
    <property type="entry name" value="TRANSCRIPTIONAL REGULATOR"/>
    <property type="match status" value="1"/>
</dbReference>
<dbReference type="Proteomes" id="UP000198881">
    <property type="component" value="Unassembled WGS sequence"/>
</dbReference>